<comment type="pathway">
    <text evidence="4">Cofactor biosynthesis; tetrahydrofolylpolyglutamate biosynthesis.</text>
</comment>
<comment type="similarity">
    <text evidence="5 22">Belongs to the folylpolyglutamate synthase family.</text>
</comment>
<keyword evidence="14" id="KW-0289">Folate biosynthesis</keyword>
<comment type="cofactor">
    <cofactor evidence="1">
        <name>Mg(2+)</name>
        <dbReference type="ChEBI" id="CHEBI:18420"/>
    </cofactor>
</comment>
<dbReference type="GO" id="GO:0004326">
    <property type="term" value="F:tetrahydrofolylpolyglutamate synthase activity"/>
    <property type="evidence" value="ECO:0007669"/>
    <property type="project" value="UniProtKB-EC"/>
</dbReference>
<sequence>MNYQATIQYLFRQLPMFQRVGKQAFKKDLGNIIALCDHLGQPQQNFKSVHIAGTNGKGSTAHILAAILQTAGYKVGLYTSPHYRDFRERIKINGTYITEQAVVDFVADNKSYFEALKPSFFEMTVAMAFNYFSQEKVDIAIIETGLGGRLDSTNIIQPLLSIITNIGMDHEAMLGNTLPLIATEKAGIIKPNTPVLIGETNSETAPVFLQKAKQENSPITFVDQVIKAELVALNQQKATYAISSASYKLNIEQLHLDLTGNYQQHNLKNALLASQFLANHQFNISPEHIQKACANVQGISKILGRWQVLSQAPLTICDSGHNEHGLKYIAQALNDLKKQQIHFVFGTVNDKDLEKVFPLLPQQAIYYFCKANVPRGLDAQKLQQSAKKYGLAGDHYPSVAEAFAHAQKQAKAEDCVFIGGSIFVVAEVV</sequence>
<dbReference type="FunFam" id="3.40.1190.10:FF:000011">
    <property type="entry name" value="Folylpolyglutamate synthase/dihydrofolate synthase"/>
    <property type="match status" value="1"/>
</dbReference>
<dbReference type="InterPro" id="IPR036565">
    <property type="entry name" value="Mur-like_cat_sf"/>
</dbReference>
<keyword evidence="11 22" id="KW-0547">Nucleotide-binding</keyword>
<comment type="pathway">
    <text evidence="3">Cofactor biosynthesis; tetrahydrofolate biosynthesis; 7,8-dihydrofolate from 2-amino-4-hydroxy-6-hydroxymethyl-7,8-dihydropteridine diphosphate and 4-aminobenzoate: step 2/2.</text>
</comment>
<dbReference type="GO" id="GO:0008841">
    <property type="term" value="F:dihydrofolate synthase activity"/>
    <property type="evidence" value="ECO:0007669"/>
    <property type="project" value="UniProtKB-EC"/>
</dbReference>
<dbReference type="PANTHER" id="PTHR11136:SF0">
    <property type="entry name" value="DIHYDROFOLATE SYNTHETASE-RELATED"/>
    <property type="match status" value="1"/>
</dbReference>
<keyword evidence="9 22" id="KW-0436">Ligase</keyword>
<evidence type="ECO:0000256" key="7">
    <source>
        <dbReference type="ARBA" id="ARBA00013025"/>
    </source>
</evidence>
<evidence type="ECO:0000256" key="4">
    <source>
        <dbReference type="ARBA" id="ARBA00005150"/>
    </source>
</evidence>
<dbReference type="GO" id="GO:0005737">
    <property type="term" value="C:cytoplasm"/>
    <property type="evidence" value="ECO:0007669"/>
    <property type="project" value="TreeGrafter"/>
</dbReference>
<dbReference type="PIRSF" id="PIRSF001563">
    <property type="entry name" value="Folylpolyglu_synth"/>
    <property type="match status" value="1"/>
</dbReference>
<dbReference type="InterPro" id="IPR018109">
    <property type="entry name" value="Folylpolyglutamate_synth_CS"/>
</dbReference>
<evidence type="ECO:0000313" key="26">
    <source>
        <dbReference type="Proteomes" id="UP001060919"/>
    </source>
</evidence>
<evidence type="ECO:0000313" key="25">
    <source>
        <dbReference type="EMBL" id="BDS13428.1"/>
    </source>
</evidence>
<comment type="catalytic activity">
    <reaction evidence="19">
        <text>10-formyltetrahydrofolyl-(gamma-L-Glu)(n) + L-glutamate + ATP = 10-formyltetrahydrofolyl-(gamma-L-Glu)(n+1) + ADP + phosphate + H(+)</text>
        <dbReference type="Rhea" id="RHEA:51904"/>
        <dbReference type="Rhea" id="RHEA-COMP:13088"/>
        <dbReference type="Rhea" id="RHEA-COMP:14300"/>
        <dbReference type="ChEBI" id="CHEBI:15378"/>
        <dbReference type="ChEBI" id="CHEBI:29985"/>
        <dbReference type="ChEBI" id="CHEBI:30616"/>
        <dbReference type="ChEBI" id="CHEBI:43474"/>
        <dbReference type="ChEBI" id="CHEBI:134413"/>
        <dbReference type="ChEBI" id="CHEBI:456216"/>
        <dbReference type="EC" id="6.3.2.17"/>
    </reaction>
</comment>
<dbReference type="InterPro" id="IPR036615">
    <property type="entry name" value="Mur_ligase_C_dom_sf"/>
</dbReference>
<comment type="catalytic activity">
    <reaction evidence="20">
        <text>(6R)-5,10-methylenetetrahydrofolyl-(gamma-L-Glu)(n) + L-glutamate + ATP = (6R)-5,10-methylenetetrahydrofolyl-(gamma-L-Glu)(n+1) + ADP + phosphate + H(+)</text>
        <dbReference type="Rhea" id="RHEA:51912"/>
        <dbReference type="Rhea" id="RHEA-COMP:13257"/>
        <dbReference type="Rhea" id="RHEA-COMP:13258"/>
        <dbReference type="ChEBI" id="CHEBI:15378"/>
        <dbReference type="ChEBI" id="CHEBI:29985"/>
        <dbReference type="ChEBI" id="CHEBI:30616"/>
        <dbReference type="ChEBI" id="CHEBI:43474"/>
        <dbReference type="ChEBI" id="CHEBI:136572"/>
        <dbReference type="ChEBI" id="CHEBI:456216"/>
        <dbReference type="EC" id="6.3.2.17"/>
    </reaction>
</comment>
<evidence type="ECO:0000256" key="5">
    <source>
        <dbReference type="ARBA" id="ARBA00008276"/>
    </source>
</evidence>
<dbReference type="InterPro" id="IPR013221">
    <property type="entry name" value="Mur_ligase_cen"/>
</dbReference>
<comment type="catalytic activity">
    <reaction evidence="21">
        <text>7,8-dihydropteroate + L-glutamate + ATP = 7,8-dihydrofolate + ADP + phosphate + H(+)</text>
        <dbReference type="Rhea" id="RHEA:23584"/>
        <dbReference type="ChEBI" id="CHEBI:15378"/>
        <dbReference type="ChEBI" id="CHEBI:17839"/>
        <dbReference type="ChEBI" id="CHEBI:29985"/>
        <dbReference type="ChEBI" id="CHEBI:30616"/>
        <dbReference type="ChEBI" id="CHEBI:43474"/>
        <dbReference type="ChEBI" id="CHEBI:57451"/>
        <dbReference type="ChEBI" id="CHEBI:456216"/>
        <dbReference type="EC" id="6.3.2.12"/>
    </reaction>
</comment>
<evidence type="ECO:0000256" key="19">
    <source>
        <dbReference type="ARBA" id="ARBA00047808"/>
    </source>
</evidence>
<dbReference type="InterPro" id="IPR001645">
    <property type="entry name" value="Folylpolyglutamate_synth"/>
</dbReference>
<evidence type="ECO:0000256" key="2">
    <source>
        <dbReference type="ARBA" id="ARBA00002714"/>
    </source>
</evidence>
<evidence type="ECO:0000256" key="1">
    <source>
        <dbReference type="ARBA" id="ARBA00001946"/>
    </source>
</evidence>
<keyword evidence="12 22" id="KW-0067">ATP-binding</keyword>
<organism evidence="25 26">
    <name type="scientific">Aureispira anguillae</name>
    <dbReference type="NCBI Taxonomy" id="2864201"/>
    <lineage>
        <taxon>Bacteria</taxon>
        <taxon>Pseudomonadati</taxon>
        <taxon>Bacteroidota</taxon>
        <taxon>Saprospiria</taxon>
        <taxon>Saprospirales</taxon>
        <taxon>Saprospiraceae</taxon>
        <taxon>Aureispira</taxon>
    </lineage>
</organism>
<keyword evidence="26" id="KW-1185">Reference proteome</keyword>
<dbReference type="EC" id="6.3.2.12" evidence="6"/>
<evidence type="ECO:0000256" key="3">
    <source>
        <dbReference type="ARBA" id="ARBA00004799"/>
    </source>
</evidence>
<protein>
    <recommendedName>
        <fullName evidence="8">Dihydrofolate synthase/folylpolyglutamate synthase</fullName>
        <ecNumber evidence="6">6.3.2.12</ecNumber>
        <ecNumber evidence="7">6.3.2.17</ecNumber>
    </recommendedName>
    <alternativeName>
        <fullName evidence="17">Folylpoly-gamma-glutamate synthetase-dihydrofolate synthetase</fullName>
    </alternativeName>
    <alternativeName>
        <fullName evidence="15">Folylpolyglutamate synthetase</fullName>
    </alternativeName>
    <alternativeName>
        <fullName evidence="16">Tetrahydrofolylpolyglutamate synthase</fullName>
    </alternativeName>
</protein>
<dbReference type="GO" id="GO:0046656">
    <property type="term" value="P:folic acid biosynthetic process"/>
    <property type="evidence" value="ECO:0007669"/>
    <property type="project" value="UniProtKB-KW"/>
</dbReference>
<dbReference type="GO" id="GO:0005524">
    <property type="term" value="F:ATP binding"/>
    <property type="evidence" value="ECO:0007669"/>
    <property type="project" value="UniProtKB-KW"/>
</dbReference>
<feature type="domain" description="Mur ligase C-terminal" evidence="23">
    <location>
        <begin position="304"/>
        <end position="421"/>
    </location>
</feature>
<dbReference type="Gene3D" id="3.90.190.20">
    <property type="entry name" value="Mur ligase, C-terminal domain"/>
    <property type="match status" value="1"/>
</dbReference>
<evidence type="ECO:0000256" key="18">
    <source>
        <dbReference type="ARBA" id="ARBA00047493"/>
    </source>
</evidence>
<dbReference type="RefSeq" id="WP_264788699.1">
    <property type="nucleotide sequence ID" value="NZ_AP026867.1"/>
</dbReference>
<evidence type="ECO:0000256" key="17">
    <source>
        <dbReference type="ARBA" id="ARBA00032510"/>
    </source>
</evidence>
<evidence type="ECO:0000256" key="12">
    <source>
        <dbReference type="ARBA" id="ARBA00022840"/>
    </source>
</evidence>
<dbReference type="EC" id="6.3.2.17" evidence="7"/>
<evidence type="ECO:0000256" key="20">
    <source>
        <dbReference type="ARBA" id="ARBA00049035"/>
    </source>
</evidence>
<evidence type="ECO:0000256" key="9">
    <source>
        <dbReference type="ARBA" id="ARBA00022598"/>
    </source>
</evidence>
<keyword evidence="10" id="KW-0479">Metal-binding</keyword>
<accession>A0A915YIC7</accession>
<reference evidence="25" key="1">
    <citation type="submission" date="2022-09" db="EMBL/GenBank/DDBJ databases">
        <title>Aureispira anguillicida sp. nov., isolated from Leptocephalus of Japanese eel Anguilla japonica.</title>
        <authorList>
            <person name="Yuasa K."/>
            <person name="Mekata T."/>
            <person name="Ikunari K."/>
        </authorList>
    </citation>
    <scope>NUCLEOTIDE SEQUENCE</scope>
    <source>
        <strain evidence="25">EL160426</strain>
    </source>
</reference>
<evidence type="ECO:0000256" key="22">
    <source>
        <dbReference type="PIRNR" id="PIRNR001563"/>
    </source>
</evidence>
<evidence type="ECO:0000256" key="10">
    <source>
        <dbReference type="ARBA" id="ARBA00022723"/>
    </source>
</evidence>
<dbReference type="SUPFAM" id="SSF53623">
    <property type="entry name" value="MurD-like peptide ligases, catalytic domain"/>
    <property type="match status" value="1"/>
</dbReference>
<proteinExistence type="inferred from homology"/>
<keyword evidence="13" id="KW-0460">Magnesium</keyword>
<gene>
    <name evidence="25" type="ORF">AsAng_0041650</name>
</gene>
<evidence type="ECO:0000256" key="21">
    <source>
        <dbReference type="ARBA" id="ARBA00049161"/>
    </source>
</evidence>
<comment type="catalytic activity">
    <reaction evidence="18">
        <text>(6S)-5,6,7,8-tetrahydrofolyl-(gamma-L-Glu)(n) + L-glutamate + ATP = (6S)-5,6,7,8-tetrahydrofolyl-(gamma-L-Glu)(n+1) + ADP + phosphate + H(+)</text>
        <dbReference type="Rhea" id="RHEA:10580"/>
        <dbReference type="Rhea" id="RHEA-COMP:14738"/>
        <dbReference type="Rhea" id="RHEA-COMP:14740"/>
        <dbReference type="ChEBI" id="CHEBI:15378"/>
        <dbReference type="ChEBI" id="CHEBI:29985"/>
        <dbReference type="ChEBI" id="CHEBI:30616"/>
        <dbReference type="ChEBI" id="CHEBI:43474"/>
        <dbReference type="ChEBI" id="CHEBI:141005"/>
        <dbReference type="ChEBI" id="CHEBI:456216"/>
        <dbReference type="EC" id="6.3.2.17"/>
    </reaction>
</comment>
<comment type="function">
    <text evidence="2">Functions in two distinct reactions of the de novo folate biosynthetic pathway. Catalyzes the addition of a glutamate residue to dihydropteroate (7,8-dihydropteroate or H2Pte) to form dihydrofolate (7,8-dihydrofolate monoglutamate or H2Pte-Glu). Also catalyzes successive additions of L-glutamate to tetrahydrofolate or 10-formyltetrahydrofolate or 5,10-methylenetetrahydrofolate, leading to folylpolyglutamate derivatives.</text>
</comment>
<dbReference type="GO" id="GO:0046872">
    <property type="term" value="F:metal ion binding"/>
    <property type="evidence" value="ECO:0007669"/>
    <property type="project" value="UniProtKB-KW"/>
</dbReference>
<evidence type="ECO:0000256" key="16">
    <source>
        <dbReference type="ARBA" id="ARBA00030592"/>
    </source>
</evidence>
<dbReference type="SUPFAM" id="SSF53244">
    <property type="entry name" value="MurD-like peptide ligases, peptide-binding domain"/>
    <property type="match status" value="1"/>
</dbReference>
<evidence type="ECO:0000256" key="13">
    <source>
        <dbReference type="ARBA" id="ARBA00022842"/>
    </source>
</evidence>
<dbReference type="Proteomes" id="UP001060919">
    <property type="component" value="Chromosome"/>
</dbReference>
<evidence type="ECO:0000259" key="24">
    <source>
        <dbReference type="Pfam" id="PF08245"/>
    </source>
</evidence>
<dbReference type="Pfam" id="PF08245">
    <property type="entry name" value="Mur_ligase_M"/>
    <property type="match status" value="1"/>
</dbReference>
<evidence type="ECO:0000256" key="6">
    <source>
        <dbReference type="ARBA" id="ARBA00013023"/>
    </source>
</evidence>
<dbReference type="PROSITE" id="PS01012">
    <property type="entry name" value="FOLYLPOLYGLU_SYNT_2"/>
    <property type="match status" value="1"/>
</dbReference>
<dbReference type="EMBL" id="AP026867">
    <property type="protein sequence ID" value="BDS13428.1"/>
    <property type="molecule type" value="Genomic_DNA"/>
</dbReference>
<name>A0A915YIC7_9BACT</name>
<dbReference type="KEGG" id="aup:AsAng_0041650"/>
<dbReference type="Pfam" id="PF02875">
    <property type="entry name" value="Mur_ligase_C"/>
    <property type="match status" value="1"/>
</dbReference>
<evidence type="ECO:0000256" key="8">
    <source>
        <dbReference type="ARBA" id="ARBA00019357"/>
    </source>
</evidence>
<dbReference type="InterPro" id="IPR004101">
    <property type="entry name" value="Mur_ligase_C"/>
</dbReference>
<evidence type="ECO:0000256" key="11">
    <source>
        <dbReference type="ARBA" id="ARBA00022741"/>
    </source>
</evidence>
<dbReference type="AlphaFoldDB" id="A0A915YIC7"/>
<dbReference type="NCBIfam" id="TIGR01499">
    <property type="entry name" value="folC"/>
    <property type="match status" value="1"/>
</dbReference>
<evidence type="ECO:0000259" key="23">
    <source>
        <dbReference type="Pfam" id="PF02875"/>
    </source>
</evidence>
<evidence type="ECO:0000256" key="15">
    <source>
        <dbReference type="ARBA" id="ARBA00030048"/>
    </source>
</evidence>
<feature type="domain" description="Mur ligase central" evidence="24">
    <location>
        <begin position="51"/>
        <end position="273"/>
    </location>
</feature>
<dbReference type="Gene3D" id="3.40.1190.10">
    <property type="entry name" value="Mur-like, catalytic domain"/>
    <property type="match status" value="1"/>
</dbReference>
<evidence type="ECO:0000256" key="14">
    <source>
        <dbReference type="ARBA" id="ARBA00022909"/>
    </source>
</evidence>
<dbReference type="PANTHER" id="PTHR11136">
    <property type="entry name" value="FOLYLPOLYGLUTAMATE SYNTHASE-RELATED"/>
    <property type="match status" value="1"/>
</dbReference>